<dbReference type="EMBL" id="BKCJ011326505">
    <property type="protein sequence ID" value="GFD20993.1"/>
    <property type="molecule type" value="Genomic_DNA"/>
</dbReference>
<feature type="compositionally biased region" description="Pro residues" evidence="1">
    <location>
        <begin position="23"/>
        <end position="32"/>
    </location>
</feature>
<evidence type="ECO:0000313" key="2">
    <source>
        <dbReference type="EMBL" id="GFD20993.1"/>
    </source>
</evidence>
<dbReference type="AlphaFoldDB" id="A0A699UG15"/>
<proteinExistence type="predicted"/>
<protein>
    <submittedName>
        <fullName evidence="2">Uncharacterized protein</fullName>
    </submittedName>
</protein>
<name>A0A699UG15_TANCI</name>
<gene>
    <name evidence="2" type="ORF">Tci_892962</name>
</gene>
<comment type="caution">
    <text evidence="2">The sequence shown here is derived from an EMBL/GenBank/DDBJ whole genome shotgun (WGS) entry which is preliminary data.</text>
</comment>
<organism evidence="2">
    <name type="scientific">Tanacetum cinerariifolium</name>
    <name type="common">Dalmatian daisy</name>
    <name type="synonym">Chrysanthemum cinerariifolium</name>
    <dbReference type="NCBI Taxonomy" id="118510"/>
    <lineage>
        <taxon>Eukaryota</taxon>
        <taxon>Viridiplantae</taxon>
        <taxon>Streptophyta</taxon>
        <taxon>Embryophyta</taxon>
        <taxon>Tracheophyta</taxon>
        <taxon>Spermatophyta</taxon>
        <taxon>Magnoliopsida</taxon>
        <taxon>eudicotyledons</taxon>
        <taxon>Gunneridae</taxon>
        <taxon>Pentapetalae</taxon>
        <taxon>asterids</taxon>
        <taxon>campanulids</taxon>
        <taxon>Asterales</taxon>
        <taxon>Asteraceae</taxon>
        <taxon>Asteroideae</taxon>
        <taxon>Anthemideae</taxon>
        <taxon>Anthemidinae</taxon>
        <taxon>Tanacetum</taxon>
    </lineage>
</organism>
<accession>A0A699UG15</accession>
<evidence type="ECO:0000256" key="1">
    <source>
        <dbReference type="SAM" id="MobiDB-lite"/>
    </source>
</evidence>
<sequence>PPPPPSGPSGASGSPGASGSSQVPPPLPPPPSTNQEDWFCKRQGITELKPQDLKGLAFELVKVFHPNVIHL</sequence>
<feature type="non-terminal residue" evidence="2">
    <location>
        <position position="1"/>
    </location>
</feature>
<feature type="compositionally biased region" description="Low complexity" evidence="1">
    <location>
        <begin position="8"/>
        <end position="22"/>
    </location>
</feature>
<feature type="region of interest" description="Disordered" evidence="1">
    <location>
        <begin position="1"/>
        <end position="37"/>
    </location>
</feature>
<reference evidence="2" key="1">
    <citation type="journal article" date="2019" name="Sci. Rep.">
        <title>Draft genome of Tanacetum cinerariifolium, the natural source of mosquito coil.</title>
        <authorList>
            <person name="Yamashiro T."/>
            <person name="Shiraishi A."/>
            <person name="Satake H."/>
            <person name="Nakayama K."/>
        </authorList>
    </citation>
    <scope>NUCLEOTIDE SEQUENCE</scope>
</reference>